<sequence>MTFPFQIVQHTVNCCHTREYVSATVNGDDDVPKLSVKQYVPLDNTTPQPGDVTIIGAHANGFPKELYEPLWEEIHQRLSRSGVRIRSIFMADMWNQGQSGILNERILGNDPSGSDHARDLMALVNQLHGSMPHPIVGIGHSMGATQLSLLSLAHPRLLRSLVLIEPVIQAENGSIPSAVSSTLRRDIWPSKDAAVSKIKGSKFFQAWDSRVIHRWIEYGLRPAPTELHPASNAEDTTKYTLATSKHQELFTFLRPTYLNIPGEMYADKYPDEEYPDYPFYRPEPVQVFQRLPELRPSVLYIFGAKSDMSALERRQAKMARTGTAVGGSGGAAAERVKEAVVDCGHLVPMEKIGECAAAVSTFLVDEMERWREEKAEFDAYWKGKPRIEQMTIDQEWAARVNPTTAPVLKPRL</sequence>
<keyword evidence="2" id="KW-1185">Reference proteome</keyword>
<reference evidence="1" key="1">
    <citation type="submission" date="2022-07" db="EMBL/GenBank/DDBJ databases">
        <title>Genome Sequence of Lecanicillium saksenae.</title>
        <authorList>
            <person name="Buettner E."/>
        </authorList>
    </citation>
    <scope>NUCLEOTIDE SEQUENCE</scope>
    <source>
        <strain evidence="1">VT-O1</strain>
    </source>
</reference>
<dbReference type="EMBL" id="JANAKD010000012">
    <property type="protein sequence ID" value="KAJ3499385.1"/>
    <property type="molecule type" value="Genomic_DNA"/>
</dbReference>
<organism evidence="1 2">
    <name type="scientific">Lecanicillium saksenae</name>
    <dbReference type="NCBI Taxonomy" id="468837"/>
    <lineage>
        <taxon>Eukaryota</taxon>
        <taxon>Fungi</taxon>
        <taxon>Dikarya</taxon>
        <taxon>Ascomycota</taxon>
        <taxon>Pezizomycotina</taxon>
        <taxon>Sordariomycetes</taxon>
        <taxon>Hypocreomycetidae</taxon>
        <taxon>Hypocreales</taxon>
        <taxon>Cordycipitaceae</taxon>
        <taxon>Lecanicillium</taxon>
    </lineage>
</organism>
<gene>
    <name evidence="1" type="ORF">NLG97_g380</name>
</gene>
<name>A0ACC1RAX4_9HYPO</name>
<evidence type="ECO:0000313" key="1">
    <source>
        <dbReference type="EMBL" id="KAJ3499385.1"/>
    </source>
</evidence>
<dbReference type="Proteomes" id="UP001148737">
    <property type="component" value="Unassembled WGS sequence"/>
</dbReference>
<accession>A0ACC1RAX4</accession>
<comment type="caution">
    <text evidence="1">The sequence shown here is derived from an EMBL/GenBank/DDBJ whole genome shotgun (WGS) entry which is preliminary data.</text>
</comment>
<protein>
    <submittedName>
        <fullName evidence="1">Uncharacterized protein</fullName>
    </submittedName>
</protein>
<evidence type="ECO:0000313" key="2">
    <source>
        <dbReference type="Proteomes" id="UP001148737"/>
    </source>
</evidence>
<proteinExistence type="predicted"/>